<dbReference type="InterPro" id="IPR018247">
    <property type="entry name" value="EF_Hand_1_Ca_BS"/>
</dbReference>
<dbReference type="InterPro" id="IPR002048">
    <property type="entry name" value="EF_hand_dom"/>
</dbReference>
<dbReference type="Gene3D" id="1.10.238.10">
    <property type="entry name" value="EF-hand"/>
    <property type="match status" value="1"/>
</dbReference>
<dbReference type="Proteomes" id="UP000794436">
    <property type="component" value="Unassembled WGS sequence"/>
</dbReference>
<feature type="region of interest" description="Disordered" evidence="2">
    <location>
        <begin position="365"/>
        <end position="419"/>
    </location>
</feature>
<feature type="domain" description="EF-hand" evidence="3">
    <location>
        <begin position="179"/>
        <end position="214"/>
    </location>
</feature>
<feature type="compositionally biased region" description="Acidic residues" evidence="2">
    <location>
        <begin position="516"/>
        <end position="534"/>
    </location>
</feature>
<feature type="compositionally biased region" description="Acidic residues" evidence="2">
    <location>
        <begin position="491"/>
        <end position="503"/>
    </location>
</feature>
<dbReference type="SUPFAM" id="SSF47473">
    <property type="entry name" value="EF-hand"/>
    <property type="match status" value="1"/>
</dbReference>
<dbReference type="PROSITE" id="PS50222">
    <property type="entry name" value="EF_HAND_2"/>
    <property type="match status" value="2"/>
</dbReference>
<dbReference type="SMART" id="SM00054">
    <property type="entry name" value="EFh"/>
    <property type="match status" value="2"/>
</dbReference>
<evidence type="ECO:0000259" key="3">
    <source>
        <dbReference type="PROSITE" id="PS50222"/>
    </source>
</evidence>
<dbReference type="EMBL" id="SPLM01000072">
    <property type="protein sequence ID" value="TMW63569.1"/>
    <property type="molecule type" value="Genomic_DNA"/>
</dbReference>
<feature type="region of interest" description="Disordered" evidence="2">
    <location>
        <begin position="466"/>
        <end position="540"/>
    </location>
</feature>
<feature type="compositionally biased region" description="Basic and acidic residues" evidence="2">
    <location>
        <begin position="469"/>
        <end position="490"/>
    </location>
</feature>
<evidence type="ECO:0000256" key="2">
    <source>
        <dbReference type="SAM" id="MobiDB-lite"/>
    </source>
</evidence>
<keyword evidence="1" id="KW-0106">Calcium</keyword>
<dbReference type="AlphaFoldDB" id="A0A8K1FJW7"/>
<feature type="compositionally biased region" description="Polar residues" evidence="2">
    <location>
        <begin position="393"/>
        <end position="408"/>
    </location>
</feature>
<evidence type="ECO:0000256" key="1">
    <source>
        <dbReference type="ARBA" id="ARBA00022837"/>
    </source>
</evidence>
<dbReference type="InterPro" id="IPR011992">
    <property type="entry name" value="EF-hand-dom_pair"/>
</dbReference>
<evidence type="ECO:0000313" key="4">
    <source>
        <dbReference type="EMBL" id="TMW63569.1"/>
    </source>
</evidence>
<dbReference type="PROSITE" id="PS00018">
    <property type="entry name" value="EF_HAND_1"/>
    <property type="match status" value="2"/>
</dbReference>
<dbReference type="Pfam" id="PF13499">
    <property type="entry name" value="EF-hand_7"/>
    <property type="match status" value="1"/>
</dbReference>
<reference evidence="4" key="1">
    <citation type="submission" date="2019-03" db="EMBL/GenBank/DDBJ databases">
        <title>Long read genome sequence of the mycoparasitic Pythium oligandrum ATCC 38472 isolated from sugarbeet rhizosphere.</title>
        <authorList>
            <person name="Gaulin E."/>
        </authorList>
    </citation>
    <scope>NUCLEOTIDE SEQUENCE</scope>
    <source>
        <strain evidence="4">ATCC 38472_TT</strain>
    </source>
</reference>
<feature type="compositionally biased region" description="Polar residues" evidence="2">
    <location>
        <begin position="370"/>
        <end position="384"/>
    </location>
</feature>
<dbReference type="GO" id="GO:0005509">
    <property type="term" value="F:calcium ion binding"/>
    <property type="evidence" value="ECO:0007669"/>
    <property type="project" value="InterPro"/>
</dbReference>
<organism evidence="4 5">
    <name type="scientific">Pythium oligandrum</name>
    <name type="common">Mycoparasitic fungus</name>
    <dbReference type="NCBI Taxonomy" id="41045"/>
    <lineage>
        <taxon>Eukaryota</taxon>
        <taxon>Sar</taxon>
        <taxon>Stramenopiles</taxon>
        <taxon>Oomycota</taxon>
        <taxon>Peronosporomycetes</taxon>
        <taxon>Pythiales</taxon>
        <taxon>Pythiaceae</taxon>
        <taxon>Pythium</taxon>
    </lineage>
</organism>
<feature type="domain" description="EF-hand" evidence="3">
    <location>
        <begin position="142"/>
        <end position="177"/>
    </location>
</feature>
<comment type="caution">
    <text evidence="4">The sequence shown here is derived from an EMBL/GenBank/DDBJ whole genome shotgun (WGS) entry which is preliminary data.</text>
</comment>
<gene>
    <name evidence="4" type="ORF">Poli38472_002510</name>
</gene>
<keyword evidence="5" id="KW-1185">Reference proteome</keyword>
<evidence type="ECO:0000313" key="5">
    <source>
        <dbReference type="Proteomes" id="UP000794436"/>
    </source>
</evidence>
<sequence>MCAPISTKFALEPLLEIAGAATFRVEMLEYQIRTALVESAFSKTRGRFDSQRTVNKLLAHLPSDELTLSSTQFAVMLEEKLAIKSSILLTRIVFSRILRRHFDRKVAAAVEKSTFVSALEVFVTDKPLSTDSVEGQLRSLAARHSNLRTSFHALDADRSGSISTDEFVDFLEREAQMRFPHDVLQAFVKRFDIDGDGTLNYDEFAAFVYPKQFGINVLTPFGLFYQPVERDESMESIVGKIKTRMFWMQHNDLFSISTAASANSSAKITTTKLKVTDRFLITRHFGTLRVEYSPMDLVSTTFHSGELIVLILQDDIVAVVQEKERSKAVPVQDQPIPEFEYRLKLTTKRSIPPLLSMTLLQETTVEHKITSSPEEQGVQSGRPHSQSRRKHILQSTRQRTPSIASTKLSRAEDRMPKANKPQHATLTGVFANAQHVLSKQSASSKQVQPSNQPNAVNVYTINMSPVCSKPDEASPRPDDGAGTVSEHEYFDDAASSDENEDREDQEKTEFFGGLDVGDESECPPDTDATVEWDEPPPPYE</sequence>
<dbReference type="OrthoDB" id="26525at2759"/>
<dbReference type="CDD" id="cd00051">
    <property type="entry name" value="EFh"/>
    <property type="match status" value="1"/>
</dbReference>
<accession>A0A8K1FJW7</accession>
<proteinExistence type="predicted"/>
<name>A0A8K1FJW7_PYTOL</name>
<protein>
    <recommendedName>
        <fullName evidence="3">EF-hand domain-containing protein</fullName>
    </recommendedName>
</protein>